<feature type="compositionally biased region" description="Polar residues" evidence="4">
    <location>
        <begin position="151"/>
        <end position="196"/>
    </location>
</feature>
<evidence type="ECO:0000256" key="1">
    <source>
        <dbReference type="ARBA" id="ARBA00022722"/>
    </source>
</evidence>
<evidence type="ECO:0000256" key="3">
    <source>
        <dbReference type="ARBA" id="ARBA00022839"/>
    </source>
</evidence>
<keyword evidence="3 6" id="KW-0269">Exonuclease</keyword>
<dbReference type="InterPro" id="IPR036397">
    <property type="entry name" value="RNaseH_sf"/>
</dbReference>
<protein>
    <submittedName>
        <fullName evidence="6">Inhibitor of KinA sporulation pathway (Predicted exonuclease)</fullName>
    </submittedName>
</protein>
<dbReference type="CDD" id="cd06133">
    <property type="entry name" value="ERI-1_3'hExo_like"/>
    <property type="match status" value="1"/>
</dbReference>
<evidence type="ECO:0000256" key="2">
    <source>
        <dbReference type="ARBA" id="ARBA00022801"/>
    </source>
</evidence>
<dbReference type="InterPro" id="IPR012337">
    <property type="entry name" value="RNaseH-like_sf"/>
</dbReference>
<evidence type="ECO:0000313" key="6">
    <source>
        <dbReference type="EMBL" id="MBB4679693.1"/>
    </source>
</evidence>
<dbReference type="GO" id="GO:0003676">
    <property type="term" value="F:nucleic acid binding"/>
    <property type="evidence" value="ECO:0007669"/>
    <property type="project" value="InterPro"/>
</dbReference>
<keyword evidence="1" id="KW-0540">Nuclease</keyword>
<gene>
    <name evidence="6" type="ORF">HNR67_005811</name>
</gene>
<dbReference type="Pfam" id="PF00929">
    <property type="entry name" value="RNase_T"/>
    <property type="match status" value="1"/>
</dbReference>
<feature type="domain" description="Exonuclease" evidence="5">
    <location>
        <begin position="7"/>
        <end position="281"/>
    </location>
</feature>
<dbReference type="EMBL" id="JACHMH010000001">
    <property type="protein sequence ID" value="MBB4679693.1"/>
    <property type="molecule type" value="Genomic_DNA"/>
</dbReference>
<dbReference type="AlphaFoldDB" id="A0A7W7CEH7"/>
<dbReference type="SMART" id="SM00479">
    <property type="entry name" value="EXOIII"/>
    <property type="match status" value="1"/>
</dbReference>
<feature type="region of interest" description="Disordered" evidence="4">
    <location>
        <begin position="111"/>
        <end position="221"/>
    </location>
</feature>
<proteinExistence type="predicted"/>
<dbReference type="InterPro" id="IPR047201">
    <property type="entry name" value="ERI-1_3'hExo-like"/>
</dbReference>
<sequence>MRSEPDLLNVIDVEATCWPGNPPPGQASEIIEIGLTVVSLATAERLHKHRILVRPRQSTVSEFCTELTGLTQAEVDTGVNFPEACAILATEHAAGERPWTSWGDYDRKQFQRQCTTTAPSSPHPTNANPPSPHQPNTYPPRQHPTNLYPASPQSTNVYPVSPRPTNLSPANPHPSNTYPASPRPTNLSPPSSQPTNTHPPSPGQPSIHPANPQSANAYPFSPHHTNAKAVFATAFGLRRPAGMARALEIAGLPLQGRHHRGDDDSWNIAALVLCLLSRGAWPGAPAGQ</sequence>
<feature type="compositionally biased region" description="Pro residues" evidence="4">
    <location>
        <begin position="127"/>
        <end position="142"/>
    </location>
</feature>
<comment type="caution">
    <text evidence="6">The sequence shown here is derived from an EMBL/GenBank/DDBJ whole genome shotgun (WGS) entry which is preliminary data.</text>
</comment>
<dbReference type="SUPFAM" id="SSF53098">
    <property type="entry name" value="Ribonuclease H-like"/>
    <property type="match status" value="1"/>
</dbReference>
<keyword evidence="7" id="KW-1185">Reference proteome</keyword>
<dbReference type="Proteomes" id="UP000533598">
    <property type="component" value="Unassembled WGS sequence"/>
</dbReference>
<evidence type="ECO:0000256" key="4">
    <source>
        <dbReference type="SAM" id="MobiDB-lite"/>
    </source>
</evidence>
<dbReference type="RefSeq" id="WP_246492621.1">
    <property type="nucleotide sequence ID" value="NZ_BAAAUI010000001.1"/>
</dbReference>
<organism evidence="6 7">
    <name type="scientific">Crossiella cryophila</name>
    <dbReference type="NCBI Taxonomy" id="43355"/>
    <lineage>
        <taxon>Bacteria</taxon>
        <taxon>Bacillati</taxon>
        <taxon>Actinomycetota</taxon>
        <taxon>Actinomycetes</taxon>
        <taxon>Pseudonocardiales</taxon>
        <taxon>Pseudonocardiaceae</taxon>
        <taxon>Crossiella</taxon>
    </lineage>
</organism>
<dbReference type="PANTHER" id="PTHR23044:SF61">
    <property type="entry name" value="3'-5' EXORIBONUCLEASE 1-RELATED"/>
    <property type="match status" value="1"/>
</dbReference>
<feature type="compositionally biased region" description="Polar residues" evidence="4">
    <location>
        <begin position="111"/>
        <end position="126"/>
    </location>
</feature>
<accession>A0A7W7CEH7</accession>
<dbReference type="InterPro" id="IPR013520">
    <property type="entry name" value="Ribonucl_H"/>
</dbReference>
<evidence type="ECO:0000259" key="5">
    <source>
        <dbReference type="SMART" id="SM00479"/>
    </source>
</evidence>
<keyword evidence="2" id="KW-0378">Hydrolase</keyword>
<dbReference type="Gene3D" id="3.30.420.10">
    <property type="entry name" value="Ribonuclease H-like superfamily/Ribonuclease H"/>
    <property type="match status" value="2"/>
</dbReference>
<name>A0A7W7CEH7_9PSEU</name>
<dbReference type="PANTHER" id="PTHR23044">
    <property type="entry name" value="3'-5' EXONUCLEASE ERI1-RELATED"/>
    <property type="match status" value="1"/>
</dbReference>
<dbReference type="GO" id="GO:0000175">
    <property type="term" value="F:3'-5'-RNA exonuclease activity"/>
    <property type="evidence" value="ECO:0007669"/>
    <property type="project" value="InterPro"/>
</dbReference>
<evidence type="ECO:0000313" key="7">
    <source>
        <dbReference type="Proteomes" id="UP000533598"/>
    </source>
</evidence>
<dbReference type="InterPro" id="IPR051274">
    <property type="entry name" value="3-5_Exoribonuclease"/>
</dbReference>
<reference evidence="6 7" key="1">
    <citation type="submission" date="2020-08" db="EMBL/GenBank/DDBJ databases">
        <title>Sequencing the genomes of 1000 actinobacteria strains.</title>
        <authorList>
            <person name="Klenk H.-P."/>
        </authorList>
    </citation>
    <scope>NUCLEOTIDE SEQUENCE [LARGE SCALE GENOMIC DNA]</scope>
    <source>
        <strain evidence="6 7">DSM 44230</strain>
    </source>
</reference>